<dbReference type="Pfam" id="PF07980">
    <property type="entry name" value="SusD_RagB"/>
    <property type="match status" value="1"/>
</dbReference>
<gene>
    <name evidence="9" type="ORF">H6A31_14200</name>
</gene>
<protein>
    <submittedName>
        <fullName evidence="9">RagB/SusD family nutrient uptake outer membrane protein</fullName>
    </submittedName>
</protein>
<reference evidence="9 10" key="1">
    <citation type="journal article" date="2021" name="Sci. Rep.">
        <title>The distribution of antibiotic resistance genes in chicken gut microbiota commensals.</title>
        <authorList>
            <person name="Juricova H."/>
            <person name="Matiasovicova J."/>
            <person name="Kubasova T."/>
            <person name="Cejkova D."/>
            <person name="Rychlik I."/>
        </authorList>
    </citation>
    <scope>NUCLEOTIDE SEQUENCE [LARGE SCALE GENOMIC DNA]</scope>
    <source>
        <strain evidence="9 10">An801</strain>
    </source>
</reference>
<dbReference type="SUPFAM" id="SSF48452">
    <property type="entry name" value="TPR-like"/>
    <property type="match status" value="1"/>
</dbReference>
<dbReference type="Gene3D" id="1.25.40.390">
    <property type="match status" value="1"/>
</dbReference>
<feature type="chain" id="PRO_5045210674" evidence="6">
    <location>
        <begin position="22"/>
        <end position="558"/>
    </location>
</feature>
<evidence type="ECO:0000256" key="2">
    <source>
        <dbReference type="ARBA" id="ARBA00006275"/>
    </source>
</evidence>
<dbReference type="Pfam" id="PF14322">
    <property type="entry name" value="SusD-like_3"/>
    <property type="match status" value="1"/>
</dbReference>
<evidence type="ECO:0000256" key="5">
    <source>
        <dbReference type="ARBA" id="ARBA00023237"/>
    </source>
</evidence>
<comment type="subcellular location">
    <subcellularLocation>
        <location evidence="1">Cell outer membrane</location>
    </subcellularLocation>
</comment>
<evidence type="ECO:0000256" key="4">
    <source>
        <dbReference type="ARBA" id="ARBA00023136"/>
    </source>
</evidence>
<proteinExistence type="inferred from homology"/>
<accession>A0ABS2EYN7</accession>
<comment type="caution">
    <text evidence="9">The sequence shown here is derived from an EMBL/GenBank/DDBJ whole genome shotgun (WGS) entry which is preliminary data.</text>
</comment>
<keyword evidence="3 6" id="KW-0732">Signal</keyword>
<evidence type="ECO:0000256" key="1">
    <source>
        <dbReference type="ARBA" id="ARBA00004442"/>
    </source>
</evidence>
<evidence type="ECO:0000313" key="10">
    <source>
        <dbReference type="Proteomes" id="UP000703295"/>
    </source>
</evidence>
<keyword evidence="5" id="KW-0998">Cell outer membrane</keyword>
<keyword evidence="10" id="KW-1185">Reference proteome</keyword>
<feature type="domain" description="RagB/SusD" evidence="7">
    <location>
        <begin position="300"/>
        <end position="558"/>
    </location>
</feature>
<dbReference type="PROSITE" id="PS51257">
    <property type="entry name" value="PROKAR_LIPOPROTEIN"/>
    <property type="match status" value="1"/>
</dbReference>
<evidence type="ECO:0000259" key="8">
    <source>
        <dbReference type="Pfam" id="PF14322"/>
    </source>
</evidence>
<dbReference type="InterPro" id="IPR011990">
    <property type="entry name" value="TPR-like_helical_dom_sf"/>
</dbReference>
<dbReference type="RefSeq" id="WP_204477291.1">
    <property type="nucleotide sequence ID" value="NZ_JACJJW010000062.1"/>
</dbReference>
<sequence>MKIQYLLYMAAALSFTSCNDAFLDRSPQSLNDETFWKSVSDLKTFANAFYNTLPGGVTNLGDEDSDNQIPFVPNSFLWGQYTVPTEGSDDGRWTKASWQNIRQLNYFMTHYKRVNASEEEMNPYVAEIRFFRALEYFEKIQTFGDVPWLESELTIDSEELYGNKMPRNEVAKKIVQDLEFAVEWLPEKGKEENNRLNKDIARHVMARVCLNEGTYYKYHKELGYDADVVGLLQKAADATDALIASSHYEIYKTGHPETDYYNLFVMEDKSSLKEAILYIDYATALREHNACHWLRNAKSGWSKDFADCFLYTDGKPASATSKAHVRNKTMAEEAQDRDPRFKQLILTGDAPYTMTVDGGMTFITKDEDFVRADCPSGYWVRKYFTPDPSQDIEAKGTIDGIAYRYAETLLVNAEAKAELGTITQEDLDKTINQLRKRVGMPDLKLAIGFVDSDWPNWGYDLSPLLQEIRRERRVELAGEGFRFADLKRWKAGKLLENSQTYMGKYVKGEDGQFHQTVIYENYASPEKARKWDDKMYLYPIPTGELQRNPNLLPQNPGW</sequence>
<evidence type="ECO:0000256" key="3">
    <source>
        <dbReference type="ARBA" id="ARBA00022729"/>
    </source>
</evidence>
<evidence type="ECO:0000259" key="7">
    <source>
        <dbReference type="Pfam" id="PF07980"/>
    </source>
</evidence>
<dbReference type="InterPro" id="IPR033985">
    <property type="entry name" value="SusD-like_N"/>
</dbReference>
<feature type="domain" description="SusD-like N-terminal" evidence="8">
    <location>
        <begin position="22"/>
        <end position="210"/>
    </location>
</feature>
<dbReference type="Proteomes" id="UP000703295">
    <property type="component" value="Unassembled WGS sequence"/>
</dbReference>
<evidence type="ECO:0000313" key="9">
    <source>
        <dbReference type="EMBL" id="MBM6759812.1"/>
    </source>
</evidence>
<organism evidence="9 10">
    <name type="scientific">Bacteroides mediterraneensis</name>
    <dbReference type="NCBI Taxonomy" id="1841856"/>
    <lineage>
        <taxon>Bacteria</taxon>
        <taxon>Pseudomonadati</taxon>
        <taxon>Bacteroidota</taxon>
        <taxon>Bacteroidia</taxon>
        <taxon>Bacteroidales</taxon>
        <taxon>Bacteroidaceae</taxon>
        <taxon>Bacteroides</taxon>
    </lineage>
</organism>
<name>A0ABS2EYN7_9BACE</name>
<comment type="similarity">
    <text evidence="2">Belongs to the SusD family.</text>
</comment>
<feature type="signal peptide" evidence="6">
    <location>
        <begin position="1"/>
        <end position="21"/>
    </location>
</feature>
<keyword evidence="4" id="KW-0472">Membrane</keyword>
<evidence type="ECO:0000256" key="6">
    <source>
        <dbReference type="SAM" id="SignalP"/>
    </source>
</evidence>
<dbReference type="EMBL" id="JACJJW010000062">
    <property type="protein sequence ID" value="MBM6759812.1"/>
    <property type="molecule type" value="Genomic_DNA"/>
</dbReference>
<dbReference type="InterPro" id="IPR012944">
    <property type="entry name" value="SusD_RagB_dom"/>
</dbReference>